<protein>
    <submittedName>
        <fullName evidence="2">Hypp6893 protein</fullName>
    </submittedName>
</protein>
<dbReference type="EMBL" id="OV696697">
    <property type="protein sequence ID" value="CAH1242613.1"/>
    <property type="molecule type" value="Genomic_DNA"/>
</dbReference>
<name>A0A8J9YVV8_BRALA</name>
<reference evidence="2" key="1">
    <citation type="submission" date="2022-01" db="EMBL/GenBank/DDBJ databases">
        <authorList>
            <person name="Braso-Vives M."/>
        </authorList>
    </citation>
    <scope>NUCLEOTIDE SEQUENCE</scope>
</reference>
<dbReference type="AlphaFoldDB" id="A0A8J9YVV8"/>
<dbReference type="Proteomes" id="UP000838412">
    <property type="component" value="Chromosome 12"/>
</dbReference>
<organism evidence="2 3">
    <name type="scientific">Branchiostoma lanceolatum</name>
    <name type="common">Common lancelet</name>
    <name type="synonym">Amphioxus lanceolatum</name>
    <dbReference type="NCBI Taxonomy" id="7740"/>
    <lineage>
        <taxon>Eukaryota</taxon>
        <taxon>Metazoa</taxon>
        <taxon>Chordata</taxon>
        <taxon>Cephalochordata</taxon>
        <taxon>Leptocardii</taxon>
        <taxon>Amphioxiformes</taxon>
        <taxon>Branchiostomatidae</taxon>
        <taxon>Branchiostoma</taxon>
    </lineage>
</organism>
<feature type="compositionally biased region" description="Basic and acidic residues" evidence="1">
    <location>
        <begin position="409"/>
        <end position="445"/>
    </location>
</feature>
<feature type="compositionally biased region" description="Polar residues" evidence="1">
    <location>
        <begin position="377"/>
        <end position="390"/>
    </location>
</feature>
<keyword evidence="3" id="KW-1185">Reference proteome</keyword>
<feature type="region of interest" description="Disordered" evidence="1">
    <location>
        <begin position="225"/>
        <end position="262"/>
    </location>
</feature>
<evidence type="ECO:0000313" key="3">
    <source>
        <dbReference type="Proteomes" id="UP000838412"/>
    </source>
</evidence>
<proteinExistence type="predicted"/>
<sequence length="453" mass="50193">MACVGFRYELDGLCGVQVRAKNNIIGAVMACITLVRYPKQALARPKRTVREEYCVFLYSAMCKEDYEEQVRCGSRVLREIEELYLNGIDIGLGEDGRKHVKIKWRINKELTPEETKWIQRWLRVKDKFNISDSAFHEIRMLGQERVPPLYRVIEERKEQSKMIPIITEDQEKAFHRLCKMGITTAPKHAFKKQKEMYEDHDKPADQLYTQLLETIWASCVDESSSRGACGDGSSSRGACSDGSSSRSACCDGGSGTTTTGTSEGYHTVLSSNATLVGHSVVPLITQISDQAVPTPPDELLARIAAEVPLRRYDADEILERIGTLTCEPPEALLRMTGLDTKDHESAVRLAHFTIRAANEIQDGQDVSKEEAAVAAAQQLSTTEPVNTNDSLAYDDRVGGGSAVGTTDKPLSDDSHFKTIQEKETAAAEKEEQEEGKADKGSEGDARVYCTMQG</sequence>
<evidence type="ECO:0000256" key="1">
    <source>
        <dbReference type="SAM" id="MobiDB-lite"/>
    </source>
</evidence>
<evidence type="ECO:0000313" key="2">
    <source>
        <dbReference type="EMBL" id="CAH1242613.1"/>
    </source>
</evidence>
<gene>
    <name evidence="2" type="primary">Hypp6893</name>
    <name evidence="2" type="ORF">BLAG_LOCUS5892</name>
</gene>
<accession>A0A8J9YVV8</accession>
<feature type="region of interest" description="Disordered" evidence="1">
    <location>
        <begin position="377"/>
        <end position="453"/>
    </location>
</feature>